<feature type="chain" id="PRO_5039488262" evidence="2">
    <location>
        <begin position="22"/>
        <end position="321"/>
    </location>
</feature>
<feature type="signal peptide" evidence="2">
    <location>
        <begin position="1"/>
        <end position="21"/>
    </location>
</feature>
<sequence length="321" mass="33724">MTSPRRLAACVSAVLAGAVLVAGCGARPLSDLHKSEAAAATALTSQDASKLDPSAKTINSIAPDKKLAKLVPTSVRKNGLQFSTSQGYPPMELFASDGSTIIGVDPSIGWAIARVLGLKITINDADFNAQIPGVLTGRYDIVMSSMSDTKERQQKVSFVDYVQAGAAMQVRKGNPDRLSGPSDLCGRTVSVVDNGSSLAVAEGYNKDCVKAGKRKIKILRFTGDQDALLALKSGRANTNITDYVVAASHAADPKQKLDVVPLKGTESLWGIAMNPAEKKLISAVQGALNKLIANGKYHQILAAYNMKELAVKKATINGGSE</sequence>
<dbReference type="SMART" id="SM00062">
    <property type="entry name" value="PBPb"/>
    <property type="match status" value="1"/>
</dbReference>
<dbReference type="RefSeq" id="WP_188836704.1">
    <property type="nucleotide sequence ID" value="NZ_BMHI01000003.1"/>
</dbReference>
<organism evidence="4 5">
    <name type="scientific">Flexivirga endophytica</name>
    <dbReference type="NCBI Taxonomy" id="1849103"/>
    <lineage>
        <taxon>Bacteria</taxon>
        <taxon>Bacillati</taxon>
        <taxon>Actinomycetota</taxon>
        <taxon>Actinomycetes</taxon>
        <taxon>Micrococcales</taxon>
        <taxon>Dermacoccaceae</taxon>
        <taxon>Flexivirga</taxon>
    </lineage>
</organism>
<dbReference type="CDD" id="cd01004">
    <property type="entry name" value="PBP2_MidA_like"/>
    <property type="match status" value="1"/>
</dbReference>
<dbReference type="EMBL" id="BMHI01000003">
    <property type="protein sequence ID" value="GGB28280.1"/>
    <property type="molecule type" value="Genomic_DNA"/>
</dbReference>
<keyword evidence="5" id="KW-1185">Reference proteome</keyword>
<dbReference type="AlphaFoldDB" id="A0A916T3X2"/>
<dbReference type="Pfam" id="PF00497">
    <property type="entry name" value="SBP_bac_3"/>
    <property type="match status" value="1"/>
</dbReference>
<reference evidence="4" key="2">
    <citation type="submission" date="2020-09" db="EMBL/GenBank/DDBJ databases">
        <authorList>
            <person name="Sun Q."/>
            <person name="Zhou Y."/>
        </authorList>
    </citation>
    <scope>NUCLEOTIDE SEQUENCE</scope>
    <source>
        <strain evidence="4">CGMCC 1.15085</strain>
    </source>
</reference>
<gene>
    <name evidence="4" type="ORF">GCM10011492_18120</name>
</gene>
<evidence type="ECO:0000313" key="4">
    <source>
        <dbReference type="EMBL" id="GGB28280.1"/>
    </source>
</evidence>
<name>A0A916T3X2_9MICO</name>
<protein>
    <submittedName>
        <fullName evidence="4">ABC transporter substrate-binding protein</fullName>
    </submittedName>
</protein>
<dbReference type="PANTHER" id="PTHR35936">
    <property type="entry name" value="MEMBRANE-BOUND LYTIC MUREIN TRANSGLYCOSYLASE F"/>
    <property type="match status" value="1"/>
</dbReference>
<evidence type="ECO:0000313" key="5">
    <source>
        <dbReference type="Proteomes" id="UP000636793"/>
    </source>
</evidence>
<accession>A0A916T3X2</accession>
<proteinExistence type="predicted"/>
<evidence type="ECO:0000259" key="3">
    <source>
        <dbReference type="SMART" id="SM00062"/>
    </source>
</evidence>
<reference evidence="4" key="1">
    <citation type="journal article" date="2014" name="Int. J. Syst. Evol. Microbiol.">
        <title>Complete genome sequence of Corynebacterium casei LMG S-19264T (=DSM 44701T), isolated from a smear-ripened cheese.</title>
        <authorList>
            <consortium name="US DOE Joint Genome Institute (JGI-PGF)"/>
            <person name="Walter F."/>
            <person name="Albersmeier A."/>
            <person name="Kalinowski J."/>
            <person name="Ruckert C."/>
        </authorList>
    </citation>
    <scope>NUCLEOTIDE SEQUENCE</scope>
    <source>
        <strain evidence="4">CGMCC 1.15085</strain>
    </source>
</reference>
<dbReference type="Gene3D" id="3.40.190.10">
    <property type="entry name" value="Periplasmic binding protein-like II"/>
    <property type="match status" value="2"/>
</dbReference>
<comment type="caution">
    <text evidence="4">The sequence shown here is derived from an EMBL/GenBank/DDBJ whole genome shotgun (WGS) entry which is preliminary data.</text>
</comment>
<dbReference type="SUPFAM" id="SSF53850">
    <property type="entry name" value="Periplasmic binding protein-like II"/>
    <property type="match status" value="1"/>
</dbReference>
<evidence type="ECO:0000256" key="2">
    <source>
        <dbReference type="SAM" id="SignalP"/>
    </source>
</evidence>
<evidence type="ECO:0000256" key="1">
    <source>
        <dbReference type="ARBA" id="ARBA00022729"/>
    </source>
</evidence>
<feature type="domain" description="Solute-binding protein family 3/N-terminal" evidence="3">
    <location>
        <begin position="79"/>
        <end position="308"/>
    </location>
</feature>
<dbReference type="InterPro" id="IPR001638">
    <property type="entry name" value="Solute-binding_3/MltF_N"/>
</dbReference>
<dbReference type="PANTHER" id="PTHR35936:SF17">
    <property type="entry name" value="ARGININE-BINDING EXTRACELLULAR PROTEIN ARTP"/>
    <property type="match status" value="1"/>
</dbReference>
<dbReference type="PROSITE" id="PS51257">
    <property type="entry name" value="PROKAR_LIPOPROTEIN"/>
    <property type="match status" value="1"/>
</dbReference>
<keyword evidence="1 2" id="KW-0732">Signal</keyword>
<dbReference type="Proteomes" id="UP000636793">
    <property type="component" value="Unassembled WGS sequence"/>
</dbReference>